<sequence>MNVKFLLSVSIVILFLYGCATPETKKPAPATPVTQQPIDDEELQPASVEELLEQARGENSEETIVLLLQAGQKLLGQQQPQKSLFLSQQLANLPLNQQQLNYNRLNMAEAALQLKEPQLSQALLAQIDSEQPGKRQLRLQADALLAEGKVPEAISAYLHLYDAYPASDLTQLQALENLIGQLMPWQLNYLQNSHAPALSPWLALAELQTDISDNGRYQKALISWQRQYPAHMAQPLVEDKIAQLASTDAQQRPIERIAVIIPLSGREASLGEAIQHGMLAAYQHNQDSRPLTFIDSNARPMTDIVQELMMTPPDFVVGPLLKQNVDAYIATEQQLMPHTWPSLLLNLPEQQQPGSQHFVFSMRPEDEAKQAAFTLFQQGYQQPVILSQDSSLGKRLADTFEHQWRQQSGNTPQVIYYHTSKEMEQAVKTALDVNLSKERIFLMRNRMNENLKAEPRNRRDIDMIYIFASADDARLLKPYVDVNISPFAKAIPIFASSRSHNINRDNNTSRDLNGLTFTEMPWLLPNQARQAELWQQARQLWPNTSSGMQRLYAMGIDTMNLVDKAEKMQRTPAMHHAGETGTLQMDSERIISRSLSWGKYGFRRVSAISMP</sequence>
<dbReference type="Gene3D" id="1.25.40.650">
    <property type="match status" value="1"/>
</dbReference>
<dbReference type="PANTHER" id="PTHR38038">
    <property type="entry name" value="PENICILLIN-BINDING PROTEIN ACTIVATOR LPOA"/>
    <property type="match status" value="1"/>
</dbReference>
<dbReference type="InterPro" id="IPR007443">
    <property type="entry name" value="LpoA"/>
</dbReference>
<gene>
    <name evidence="3" type="ORF">E8M12_00475</name>
</gene>
<keyword evidence="1" id="KW-0472">Membrane</keyword>
<dbReference type="CDD" id="cd06339">
    <property type="entry name" value="PBP1_YraM_LppC_lipoprotein-like"/>
    <property type="match status" value="1"/>
</dbReference>
<dbReference type="GO" id="GO:0031241">
    <property type="term" value="C:periplasmic side of cell outer membrane"/>
    <property type="evidence" value="ECO:0007669"/>
    <property type="project" value="TreeGrafter"/>
</dbReference>
<comment type="caution">
    <text evidence="3">The sequence shown here is derived from an EMBL/GenBank/DDBJ whole genome shotgun (WGS) entry which is preliminary data.</text>
</comment>
<dbReference type="AlphaFoldDB" id="A0A4V5NUV5"/>
<protein>
    <recommendedName>
        <fullName evidence="5">Penicillin-binding protein activator</fullName>
    </recommendedName>
</protein>
<name>A0A4V5NUV5_9GAMM</name>
<dbReference type="Gene3D" id="3.40.50.2300">
    <property type="match status" value="2"/>
</dbReference>
<dbReference type="RefSeq" id="WP_136734107.1">
    <property type="nucleotide sequence ID" value="NZ_SWDB01000001.1"/>
</dbReference>
<accession>A0A4V5NUV5</accession>
<dbReference type="EMBL" id="SWDB01000001">
    <property type="protein sequence ID" value="TKB47918.1"/>
    <property type="molecule type" value="Genomic_DNA"/>
</dbReference>
<evidence type="ECO:0000313" key="3">
    <source>
        <dbReference type="EMBL" id="TKB47918.1"/>
    </source>
</evidence>
<dbReference type="OrthoDB" id="6708821at2"/>
<reference evidence="3 4" key="1">
    <citation type="submission" date="2019-04" db="EMBL/GenBank/DDBJ databases">
        <title>Thalassotalea guangxiensis sp. nov., isolated from sediment of the coastal wetland.</title>
        <authorList>
            <person name="Zheng S."/>
            <person name="Zhang D."/>
        </authorList>
    </citation>
    <scope>NUCLEOTIDE SEQUENCE [LARGE SCALE GENOMIC DNA]</scope>
    <source>
        <strain evidence="3 4">ZS-4</strain>
    </source>
</reference>
<proteinExistence type="predicted"/>
<dbReference type="Pfam" id="PF04348">
    <property type="entry name" value="LppC"/>
    <property type="match status" value="1"/>
</dbReference>
<dbReference type="Proteomes" id="UP000307999">
    <property type="component" value="Unassembled WGS sequence"/>
</dbReference>
<dbReference type="PROSITE" id="PS51257">
    <property type="entry name" value="PROKAR_LIPOPROTEIN"/>
    <property type="match status" value="1"/>
</dbReference>
<evidence type="ECO:0008006" key="5">
    <source>
        <dbReference type="Google" id="ProtNLM"/>
    </source>
</evidence>
<evidence type="ECO:0000256" key="1">
    <source>
        <dbReference type="ARBA" id="ARBA00023136"/>
    </source>
</evidence>
<dbReference type="InterPro" id="IPR028082">
    <property type="entry name" value="Peripla_BP_I"/>
</dbReference>
<dbReference type="GO" id="GO:0030234">
    <property type="term" value="F:enzyme regulator activity"/>
    <property type="evidence" value="ECO:0007669"/>
    <property type="project" value="TreeGrafter"/>
</dbReference>
<feature type="signal peptide" evidence="2">
    <location>
        <begin position="1"/>
        <end position="20"/>
    </location>
</feature>
<keyword evidence="2" id="KW-0732">Signal</keyword>
<evidence type="ECO:0000256" key="2">
    <source>
        <dbReference type="SAM" id="SignalP"/>
    </source>
</evidence>
<dbReference type="GO" id="GO:0009252">
    <property type="term" value="P:peptidoglycan biosynthetic process"/>
    <property type="evidence" value="ECO:0007669"/>
    <property type="project" value="TreeGrafter"/>
</dbReference>
<keyword evidence="4" id="KW-1185">Reference proteome</keyword>
<dbReference type="SUPFAM" id="SSF53822">
    <property type="entry name" value="Periplasmic binding protein-like I"/>
    <property type="match status" value="1"/>
</dbReference>
<evidence type="ECO:0000313" key="4">
    <source>
        <dbReference type="Proteomes" id="UP000307999"/>
    </source>
</evidence>
<feature type="chain" id="PRO_5021019057" description="Penicillin-binding protein activator" evidence="2">
    <location>
        <begin position="21"/>
        <end position="611"/>
    </location>
</feature>
<organism evidence="3 4">
    <name type="scientific">Thalassotalea mangrovi</name>
    <dbReference type="NCBI Taxonomy" id="2572245"/>
    <lineage>
        <taxon>Bacteria</taxon>
        <taxon>Pseudomonadati</taxon>
        <taxon>Pseudomonadota</taxon>
        <taxon>Gammaproteobacteria</taxon>
        <taxon>Alteromonadales</taxon>
        <taxon>Colwelliaceae</taxon>
        <taxon>Thalassotalea</taxon>
    </lineage>
</organism>
<dbReference type="PANTHER" id="PTHR38038:SF1">
    <property type="entry name" value="PENICILLIN-BINDING PROTEIN ACTIVATOR LPOA"/>
    <property type="match status" value="1"/>
</dbReference>